<dbReference type="EMBL" id="CAMXCT030006445">
    <property type="protein sequence ID" value="CAL4801926.1"/>
    <property type="molecule type" value="Genomic_DNA"/>
</dbReference>
<proteinExistence type="predicted"/>
<reference evidence="2" key="1">
    <citation type="submission" date="2022-10" db="EMBL/GenBank/DDBJ databases">
        <authorList>
            <person name="Chen Y."/>
            <person name="Dougan E. K."/>
            <person name="Chan C."/>
            <person name="Rhodes N."/>
            <person name="Thang M."/>
        </authorList>
    </citation>
    <scope>NUCLEOTIDE SEQUENCE</scope>
</reference>
<dbReference type="PANTHER" id="PTHR45982">
    <property type="entry name" value="REGULATOR OF CHROMOSOME CONDENSATION"/>
    <property type="match status" value="1"/>
</dbReference>
<evidence type="ECO:0000313" key="4">
    <source>
        <dbReference type="EMBL" id="CAL4801926.1"/>
    </source>
</evidence>
<dbReference type="AlphaFoldDB" id="A0A9P1DSD5"/>
<dbReference type="InterPro" id="IPR051553">
    <property type="entry name" value="Ran_GTPase-activating"/>
</dbReference>
<dbReference type="Gene3D" id="2.130.10.30">
    <property type="entry name" value="Regulator of chromosome condensation 1/beta-lactamase-inhibitor protein II"/>
    <property type="match status" value="2"/>
</dbReference>
<keyword evidence="5" id="KW-1185">Reference proteome</keyword>
<evidence type="ECO:0000313" key="5">
    <source>
        <dbReference type="Proteomes" id="UP001152797"/>
    </source>
</evidence>
<comment type="caution">
    <text evidence="2">The sequence shown here is derived from an EMBL/GenBank/DDBJ whole genome shotgun (WGS) entry which is preliminary data.</text>
</comment>
<dbReference type="EMBL" id="CAMXCT010006445">
    <property type="protein sequence ID" value="CAI4014614.1"/>
    <property type="molecule type" value="Genomic_DNA"/>
</dbReference>
<feature type="compositionally biased region" description="Basic residues" evidence="1">
    <location>
        <begin position="1"/>
        <end position="11"/>
    </location>
</feature>
<accession>A0A9P1DSD5</accession>
<dbReference type="EMBL" id="CAMXCT020006445">
    <property type="protein sequence ID" value="CAL1167989.1"/>
    <property type="molecule type" value="Genomic_DNA"/>
</dbReference>
<protein>
    <submittedName>
        <fullName evidence="4">tRNA (Guanine(9)-N(1))-methyltransferase</fullName>
    </submittedName>
</protein>
<dbReference type="PANTHER" id="PTHR45982:SF1">
    <property type="entry name" value="REGULATOR OF CHROMOSOME CONDENSATION"/>
    <property type="match status" value="1"/>
</dbReference>
<gene>
    <name evidence="2" type="ORF">C1SCF055_LOCUS39506</name>
</gene>
<feature type="compositionally biased region" description="Basic and acidic residues" evidence="1">
    <location>
        <begin position="188"/>
        <end position="222"/>
    </location>
</feature>
<feature type="region of interest" description="Disordered" evidence="1">
    <location>
        <begin position="178"/>
        <end position="255"/>
    </location>
</feature>
<evidence type="ECO:0000313" key="2">
    <source>
        <dbReference type="EMBL" id="CAI4014614.1"/>
    </source>
</evidence>
<sequence length="835" mass="90921">MPCHRIPRHERPKILSQRDATRRRAEERPKNGKVSGHFWPLLALKDLASPAVRCLSWSRRLRDESDWATWKPFKLGSTECEECAKAQNKVRRASSLSLFVEPSCDLAKVAGGGISVPRSPEEEATTAEASPYAGATELCAERLVLALELVLDKYKVLARNVTLRVESLERAVLDLREGAHKSRHRPKHGDNGDHEHHEEVPHHGEVPHQEGDKEGAADKDPDANLPPEEAPAEAPFPFDDEPEETEEERAKRQEAEEKLQKEMIFFNQSTGQYLRYRTDSKCGSQVPPLPDGEVCRVKRSNMIADGLSGHMFLCENHSLERGTEGKEKPTRPPWLSSFRRQQVDQDGLPSLLVTVALLSGRSATVRVKSNSYVHELRRKAEDELKVPLKSMVHGRDSTVLRNSWTIAAHLSDGDLVAATVDSQRQVPRGPRHLRAFVCLREDGSLQPWGDSLTGGSLPASVSSLSSVSVRAVVGSHSAFAALVDGKVVTWGSPHAGGDSEAVQGELTDVRDVYATHSSFAAVKQDGSVVTWGAWYAGGDSTAVRDQLQDVTKIFSSSVAFAALKKDGSVVTWGMPRGGGDSRKVQAQLSEVLEIYSTDYAFAALTRSRRVVCWGDTEHGGEVPSSLEDSLVDIHHLSSNDGAFCAVTCEGRMVCWGDLPVVGQPWEELTQVVEVFACEGSVAALCADGHVVSWGACDSSKIKDQLTDVQRVFSSTLAFAALKGDGSVVAWGPWYAGGDASNVQDQLVEVGDICCSHMAFAALRRDGRVVAWGSPKHGGDASEVQEQLRDVQLLRSTEAAFAALTAEGTVVAWGMAGAGGHVPQRVKELRNVREIC</sequence>
<organism evidence="2">
    <name type="scientific">Cladocopium goreaui</name>
    <dbReference type="NCBI Taxonomy" id="2562237"/>
    <lineage>
        <taxon>Eukaryota</taxon>
        <taxon>Sar</taxon>
        <taxon>Alveolata</taxon>
        <taxon>Dinophyceae</taxon>
        <taxon>Suessiales</taxon>
        <taxon>Symbiodiniaceae</taxon>
        <taxon>Cladocopium</taxon>
    </lineage>
</organism>
<dbReference type="Proteomes" id="UP001152797">
    <property type="component" value="Unassembled WGS sequence"/>
</dbReference>
<dbReference type="SUPFAM" id="SSF50985">
    <property type="entry name" value="RCC1/BLIP-II"/>
    <property type="match status" value="2"/>
</dbReference>
<dbReference type="InterPro" id="IPR009091">
    <property type="entry name" value="RCC1/BLIP-II"/>
</dbReference>
<dbReference type="OrthoDB" id="408734at2759"/>
<feature type="compositionally biased region" description="Basic and acidic residues" evidence="1">
    <location>
        <begin position="19"/>
        <end position="30"/>
    </location>
</feature>
<reference evidence="3" key="2">
    <citation type="submission" date="2024-04" db="EMBL/GenBank/DDBJ databases">
        <authorList>
            <person name="Chen Y."/>
            <person name="Shah S."/>
            <person name="Dougan E. K."/>
            <person name="Thang M."/>
            <person name="Chan C."/>
        </authorList>
    </citation>
    <scope>NUCLEOTIDE SEQUENCE [LARGE SCALE GENOMIC DNA]</scope>
</reference>
<feature type="compositionally biased region" description="Acidic residues" evidence="1">
    <location>
        <begin position="238"/>
        <end position="247"/>
    </location>
</feature>
<evidence type="ECO:0000256" key="1">
    <source>
        <dbReference type="SAM" id="MobiDB-lite"/>
    </source>
</evidence>
<name>A0A9P1DSD5_9DINO</name>
<evidence type="ECO:0000313" key="3">
    <source>
        <dbReference type="EMBL" id="CAL1167989.1"/>
    </source>
</evidence>
<feature type="region of interest" description="Disordered" evidence="1">
    <location>
        <begin position="1"/>
        <end position="33"/>
    </location>
</feature>